<dbReference type="OrthoDB" id="3251587at2759"/>
<protein>
    <recommendedName>
        <fullName evidence="3">AB hydrolase-1 domain-containing protein</fullName>
    </recommendedName>
</protein>
<evidence type="ECO:0000313" key="2">
    <source>
        <dbReference type="Proteomes" id="UP000559027"/>
    </source>
</evidence>
<dbReference type="Gene3D" id="3.40.50.1820">
    <property type="entry name" value="alpha/beta hydrolase"/>
    <property type="match status" value="1"/>
</dbReference>
<gene>
    <name evidence="1" type="ORF">D9756_009112</name>
</gene>
<sequence>MTESILVDQQGTKLAYTDSGPPSSAYTTIFAVHGLAFNAGIFERVQACAKRANVRFVAATRRNYQGSTPFTEAELKVLNGGSAEEKNAFLAKRGVELLIFIDKFLADQQIPLQAPEKGKTGGVAIIGWSLGNTVALSAIANLSSIAPDAQARLAPLIHTLILHDPSKNILGHASDANNWAPMNVIDKTIPKKSEIPFFVWWVSSYFQHGDLSKRSHEELEYHAPGFNRPPTVYSLASADRLSVVESGAALKADVPYQVFLRPQFLASYNSLFSKELKDLLPNLKAFLISGEHSAAFSPSTAWMVQDHDKEHGGGFIKAKILRGFNHFSAWDEPESTLQAYQDCITRSF</sequence>
<name>A0A8H5CXU0_9AGAR</name>
<evidence type="ECO:0008006" key="3">
    <source>
        <dbReference type="Google" id="ProtNLM"/>
    </source>
</evidence>
<dbReference type="Proteomes" id="UP000559027">
    <property type="component" value="Unassembled WGS sequence"/>
</dbReference>
<dbReference type="InterPro" id="IPR029058">
    <property type="entry name" value="AB_hydrolase_fold"/>
</dbReference>
<dbReference type="EMBL" id="JAACJO010000015">
    <property type="protein sequence ID" value="KAF5350014.1"/>
    <property type="molecule type" value="Genomic_DNA"/>
</dbReference>
<comment type="caution">
    <text evidence="1">The sequence shown here is derived from an EMBL/GenBank/DDBJ whole genome shotgun (WGS) entry which is preliminary data.</text>
</comment>
<keyword evidence="2" id="KW-1185">Reference proteome</keyword>
<dbReference type="AlphaFoldDB" id="A0A8H5CXU0"/>
<accession>A0A8H5CXU0</accession>
<proteinExistence type="predicted"/>
<dbReference type="SUPFAM" id="SSF53474">
    <property type="entry name" value="alpha/beta-Hydrolases"/>
    <property type="match status" value="1"/>
</dbReference>
<organism evidence="1 2">
    <name type="scientific">Leucocoprinus leucothites</name>
    <dbReference type="NCBI Taxonomy" id="201217"/>
    <lineage>
        <taxon>Eukaryota</taxon>
        <taxon>Fungi</taxon>
        <taxon>Dikarya</taxon>
        <taxon>Basidiomycota</taxon>
        <taxon>Agaricomycotina</taxon>
        <taxon>Agaricomycetes</taxon>
        <taxon>Agaricomycetidae</taxon>
        <taxon>Agaricales</taxon>
        <taxon>Agaricineae</taxon>
        <taxon>Agaricaceae</taxon>
        <taxon>Leucocoprinus</taxon>
    </lineage>
</organism>
<reference evidence="1 2" key="1">
    <citation type="journal article" date="2020" name="ISME J.">
        <title>Uncovering the hidden diversity of litter-decomposition mechanisms in mushroom-forming fungi.</title>
        <authorList>
            <person name="Floudas D."/>
            <person name="Bentzer J."/>
            <person name="Ahren D."/>
            <person name="Johansson T."/>
            <person name="Persson P."/>
            <person name="Tunlid A."/>
        </authorList>
    </citation>
    <scope>NUCLEOTIDE SEQUENCE [LARGE SCALE GENOMIC DNA]</scope>
    <source>
        <strain evidence="1 2">CBS 146.42</strain>
    </source>
</reference>
<evidence type="ECO:0000313" key="1">
    <source>
        <dbReference type="EMBL" id="KAF5350014.1"/>
    </source>
</evidence>